<keyword evidence="3" id="KW-1185">Reference proteome</keyword>
<organism evidence="2 3">
    <name type="scientific">Tritrichomonas musculus</name>
    <dbReference type="NCBI Taxonomy" id="1915356"/>
    <lineage>
        <taxon>Eukaryota</taxon>
        <taxon>Metamonada</taxon>
        <taxon>Parabasalia</taxon>
        <taxon>Tritrichomonadida</taxon>
        <taxon>Tritrichomonadidae</taxon>
        <taxon>Tritrichomonas</taxon>
    </lineage>
</organism>
<dbReference type="Proteomes" id="UP001470230">
    <property type="component" value="Unassembled WGS sequence"/>
</dbReference>
<accession>A0ABR2KPC6</accession>
<dbReference type="InterPro" id="IPR006626">
    <property type="entry name" value="PbH1"/>
</dbReference>
<dbReference type="InterPro" id="IPR012334">
    <property type="entry name" value="Pectin_lyas_fold"/>
</dbReference>
<protein>
    <recommendedName>
        <fullName evidence="4">Right handed beta helix domain-containing protein</fullName>
    </recommendedName>
</protein>
<dbReference type="PANTHER" id="PTHR11319">
    <property type="entry name" value="G PROTEIN-COUPLED RECEPTOR-RELATED"/>
    <property type="match status" value="1"/>
</dbReference>
<dbReference type="PANTHER" id="PTHR11319:SF35">
    <property type="entry name" value="OUTER MEMBRANE PROTEIN PMPC-RELATED"/>
    <property type="match status" value="1"/>
</dbReference>
<dbReference type="EMBL" id="JAPFFF010000004">
    <property type="protein sequence ID" value="KAK8892681.1"/>
    <property type="molecule type" value="Genomic_DNA"/>
</dbReference>
<keyword evidence="1" id="KW-1133">Transmembrane helix</keyword>
<evidence type="ECO:0008006" key="4">
    <source>
        <dbReference type="Google" id="ProtNLM"/>
    </source>
</evidence>
<gene>
    <name evidence="2" type="ORF">M9Y10_029921</name>
</gene>
<name>A0ABR2KPC6_9EUKA</name>
<keyword evidence="1" id="KW-0472">Membrane</keyword>
<dbReference type="SMART" id="SM00710">
    <property type="entry name" value="PbH1"/>
    <property type="match status" value="24"/>
</dbReference>
<dbReference type="Gene3D" id="2.160.20.10">
    <property type="entry name" value="Single-stranded right-handed beta-helix, Pectin lyase-like"/>
    <property type="match status" value="1"/>
</dbReference>
<proteinExistence type="predicted"/>
<keyword evidence="1" id="KW-0812">Transmembrane</keyword>
<dbReference type="InterPro" id="IPR011050">
    <property type="entry name" value="Pectin_lyase_fold/virulence"/>
</dbReference>
<evidence type="ECO:0000313" key="3">
    <source>
        <dbReference type="Proteomes" id="UP001470230"/>
    </source>
</evidence>
<feature type="transmembrane region" description="Helical" evidence="1">
    <location>
        <begin position="1433"/>
        <end position="1459"/>
    </location>
</feature>
<reference evidence="2 3" key="1">
    <citation type="submission" date="2024-04" db="EMBL/GenBank/DDBJ databases">
        <title>Tritrichomonas musculus Genome.</title>
        <authorList>
            <person name="Alves-Ferreira E."/>
            <person name="Grigg M."/>
            <person name="Lorenzi H."/>
            <person name="Galac M."/>
        </authorList>
    </citation>
    <scope>NUCLEOTIDE SEQUENCE [LARGE SCALE GENOMIC DNA]</scope>
    <source>
        <strain evidence="2 3">EAF2021</strain>
    </source>
</reference>
<comment type="caution">
    <text evidence="2">The sequence shown here is derived from an EMBL/GenBank/DDBJ whole genome shotgun (WGS) entry which is preliminary data.</text>
</comment>
<evidence type="ECO:0000313" key="2">
    <source>
        <dbReference type="EMBL" id="KAK8892681.1"/>
    </source>
</evidence>
<evidence type="ECO:0000256" key="1">
    <source>
        <dbReference type="SAM" id="Phobius"/>
    </source>
</evidence>
<dbReference type="SUPFAM" id="SSF51126">
    <property type="entry name" value="Pectin lyase-like"/>
    <property type="match status" value="3"/>
</dbReference>
<sequence>MHEDITIFQTKKHKESNTLGCGDYNEYVLENFSSTSMKFYANCQIKNESFSITNSRFINCHMTNWGDCFFIFLQNSNAEIKNSTFDFCKYQNNLIGLSESDSNYYVHFYSNRISHCSHFNNQTSMVFNSYYHQNDIQNNTVKYDKINYPNRVFNFIYYGKCKFIGNSILNANYEEASAVMLHIQEQYNEFIMSDCIFTNCRGNVGASVFIKDCTMNLTFKNLTFQDTTNNYIQNNGQNRGYIFRIDRINLGTEVLHTTVDLINCSFKNLITNGQNCGGYGMTAKKKYGDNANLYSYELTIKNTIFENIYFTHDKYGGGAISLSHEINENRHTQLSLCDCIFNNISCKNGGGGAIYFNTPSQKLTIERTKFKNIGADNVDFGGCIYVKYESDPMPIIIKYCSFENTTSKEGGAIYIDWNLNSQSLISIEGCTFYKTSSKSNGHSIVVSNSKSNEVLISNCKFIDCGFNFSSSVVIDACMLNFTYNSIDFSECKQSCGCLELRQIQRHAIFGNTFRNSKSVNNSFVTGINFVSIQDNFSLTIVNNTFDNIGGTCICLQASSQNGLTFRNNTIKNIEEGENLIKFVFHCESDLFVVESCNFINNKYDKLTPQVWIEFSSGSKSDRFKYELLFDDCLFENCSSLTKGGALYHEENNIIMNTKLSFNECKFIGNSAKKNGAALWIHAHQGCEIYSCTFIRNHCDEGCGAIHIETNFQYSFEKNYTINIVGSEFEENGGKNANCVYITNSPKENILISECSFKDCGKDGYIISLQSTDISIIIENCSFSFTKDLNSLKTIGINSCTDNIILIGNSFHKFQNVIIHATCLLNGHNQFELIDNNITESSEHSPFYFENILTKSPIIKGNTFNKIRISEEFLSLKMNDNIETFIFDNNTFSNFRTNYYFGGIGVDINHRNKEIPFNLQFNDCFFYDVRRMGSTNQGVITCDFNMNNGNVYLSVTKCNFINNAGMNFGASIYVNIQHDIDIKECIFESNNEKGHSNIYINSDYGNVKTESSISIIDCHFYKNNNPIFSSIEIHSGSTKSVNIQKCSFENEIGGITILRIENNINIEQNHFYKCNKNTALRINCNSENHELTINKCTFESCNGTDPKCFKIILNWLNFKFENNVIKNNRGTGCSDYIGSIECMDQMNSLEIVNNSFVNNVCESLYGGGIGIKISGIEYLSFIGCTFDNNTAKQNKETSRPIQRSKSPYYNGDGGCIQIGYVCMFNNFFISFDKCYFKNNKAERHGGAIAIQTIWDVNITNCVFENNVANYGKSSSKNLKGSSYYDQKREGRGGAIYINPTNSYDEETSSFKAPINGSTDILIEECRFIKNSGFDGYAFYIEGDDSIQNVDVEIHENRFIDNYNENNYINGNKNKINGSVIATEIFNIQEKQLINDNNFRYTNKKIEVDELSYVDHYGKAINSIDEGKSYKSKEIVIIVSIAVAVTIVVTVLIVVSFIFILKKRKERNTLGDNLLDIEHGSQESGSIYGLASYE</sequence>